<accession>A0A0G0GIW2</accession>
<dbReference type="Proteomes" id="UP000034917">
    <property type="component" value="Unassembled WGS sequence"/>
</dbReference>
<comment type="caution">
    <text evidence="2">The sequence shown here is derived from an EMBL/GenBank/DDBJ whole genome shotgun (WGS) entry which is preliminary data.</text>
</comment>
<reference evidence="2 3" key="1">
    <citation type="journal article" date="2015" name="Nature">
        <title>rRNA introns, odd ribosomes, and small enigmatic genomes across a large radiation of phyla.</title>
        <authorList>
            <person name="Brown C.T."/>
            <person name="Hug L.A."/>
            <person name="Thomas B.C."/>
            <person name="Sharon I."/>
            <person name="Castelle C.J."/>
            <person name="Singh A."/>
            <person name="Wilkins M.J."/>
            <person name="Williams K.H."/>
            <person name="Banfield J.F."/>
        </authorList>
    </citation>
    <scope>NUCLEOTIDE SEQUENCE [LARGE SCALE GENOMIC DNA]</scope>
</reference>
<name>A0A0G0GIW2_9BACT</name>
<feature type="transmembrane region" description="Helical" evidence="1">
    <location>
        <begin position="7"/>
        <end position="25"/>
    </location>
</feature>
<evidence type="ECO:0008006" key="4">
    <source>
        <dbReference type="Google" id="ProtNLM"/>
    </source>
</evidence>
<evidence type="ECO:0000256" key="1">
    <source>
        <dbReference type="SAM" id="Phobius"/>
    </source>
</evidence>
<gene>
    <name evidence="2" type="ORF">US40_C0004G0085</name>
</gene>
<protein>
    <recommendedName>
        <fullName evidence="4">SH3b domain-containing protein</fullName>
    </recommendedName>
</protein>
<dbReference type="Gene3D" id="2.30.30.40">
    <property type="entry name" value="SH3 Domains"/>
    <property type="match status" value="1"/>
</dbReference>
<evidence type="ECO:0000313" key="2">
    <source>
        <dbReference type="EMBL" id="KKQ26050.1"/>
    </source>
</evidence>
<keyword evidence="1" id="KW-1133">Transmembrane helix</keyword>
<evidence type="ECO:0000313" key="3">
    <source>
        <dbReference type="Proteomes" id="UP000034917"/>
    </source>
</evidence>
<keyword evidence="1" id="KW-0472">Membrane</keyword>
<dbReference type="AlphaFoldDB" id="A0A0G0GIW2"/>
<feature type="transmembrane region" description="Helical" evidence="1">
    <location>
        <begin position="31"/>
        <end position="49"/>
    </location>
</feature>
<organism evidence="2 3">
    <name type="scientific">Candidatus Roizmanbacteria bacterium GW2011_GWC2_37_13</name>
    <dbReference type="NCBI Taxonomy" id="1618486"/>
    <lineage>
        <taxon>Bacteria</taxon>
        <taxon>Candidatus Roizmaniibacteriota</taxon>
    </lineage>
</organism>
<feature type="transmembrane region" description="Helical" evidence="1">
    <location>
        <begin position="69"/>
        <end position="86"/>
    </location>
</feature>
<proteinExistence type="predicted"/>
<dbReference type="EMBL" id="LBSV01000004">
    <property type="protein sequence ID" value="KKQ26050.1"/>
    <property type="molecule type" value="Genomic_DNA"/>
</dbReference>
<keyword evidence="1" id="KW-0812">Transmembrane</keyword>
<sequence length="179" mass="20539">MTKKILFYYCLLVSLFITISGVISSQNPQQLLFQLIFIPIAIYFSYTAIETFFSKKKSPKKKEEHNKSALILTLVFFIVLLVNSILKISKKSTTVNNVSKKIVLTISPKPTPASFVTLKNDFINDKVNVRDSSSIKGKIIGQMENKPYLFLKKKDSWYEIIFNGKTHGFVNEEFVEIKK</sequence>